<name>A0A4Z1PEV7_9PEZI</name>
<organism evidence="1 2">
    <name type="scientific">Venturia nashicola</name>
    <dbReference type="NCBI Taxonomy" id="86259"/>
    <lineage>
        <taxon>Eukaryota</taxon>
        <taxon>Fungi</taxon>
        <taxon>Dikarya</taxon>
        <taxon>Ascomycota</taxon>
        <taxon>Pezizomycotina</taxon>
        <taxon>Dothideomycetes</taxon>
        <taxon>Pleosporomycetidae</taxon>
        <taxon>Venturiales</taxon>
        <taxon>Venturiaceae</taxon>
        <taxon>Venturia</taxon>
    </lineage>
</organism>
<reference evidence="1 2" key="1">
    <citation type="submission" date="2019-04" db="EMBL/GenBank/DDBJ databases">
        <title>High contiguity whole genome sequence and gene annotation resource for two Venturia nashicola isolates.</title>
        <authorList>
            <person name="Prokchorchik M."/>
            <person name="Won K."/>
            <person name="Lee Y."/>
            <person name="Choi E.D."/>
            <person name="Segonzac C."/>
            <person name="Sohn K.H."/>
        </authorList>
    </citation>
    <scope>NUCLEOTIDE SEQUENCE [LARGE SCALE GENOMIC DNA]</scope>
    <source>
        <strain evidence="1 2">PRI2</strain>
    </source>
</reference>
<protein>
    <recommendedName>
        <fullName evidence="3">MYND-type zinc finger protein samB</fullName>
    </recommendedName>
</protein>
<dbReference type="Proteomes" id="UP000298493">
    <property type="component" value="Unassembled WGS sequence"/>
</dbReference>
<comment type="caution">
    <text evidence="1">The sequence shown here is derived from an EMBL/GenBank/DDBJ whole genome shotgun (WGS) entry which is preliminary data.</text>
</comment>
<evidence type="ECO:0000313" key="1">
    <source>
        <dbReference type="EMBL" id="TID26049.1"/>
    </source>
</evidence>
<dbReference type="AlphaFoldDB" id="A0A4Z1PEV7"/>
<dbReference type="EMBL" id="SNSC02000003">
    <property type="protein sequence ID" value="TID26049.1"/>
    <property type="molecule type" value="Genomic_DNA"/>
</dbReference>
<gene>
    <name evidence="1" type="ORF">E6O75_ATG03912</name>
</gene>
<accession>A0A4Z1PEV7</accession>
<keyword evidence="2" id="KW-1185">Reference proteome</keyword>
<dbReference type="SUPFAM" id="SSF144232">
    <property type="entry name" value="HIT/MYND zinc finger-like"/>
    <property type="match status" value="1"/>
</dbReference>
<evidence type="ECO:0008006" key="3">
    <source>
        <dbReference type="Google" id="ProtNLM"/>
    </source>
</evidence>
<evidence type="ECO:0000313" key="2">
    <source>
        <dbReference type="Proteomes" id="UP000298493"/>
    </source>
</evidence>
<sequence length="363" mass="40998">MPLCTLCNQEATIVCPFACGERYCSLACEFEADELHGPLCTRLTAHRAIARPTNGFRAIKFIKIAEFCYINAEPALNNQIQADIPLVITNSLDIKYDCSNMRPLPYSIRLRFTTEAGTNDLDINECFSQGLPGVYWRGPVLAYGVETFGNYQQRMKDLDMASIRIIGSFIEQYFSEMPGSIIPGAQMVQAIKVHRSAPGQIPFLEIVQLPSYHPIFFNSTCLVASLYMGMALIATHVPNEKGHNPYAALFRDYDIYSGAFGLRENSFHSDCGSFYVARGDKKPLRLVDFRAFVRQCLEYLDDLIKKMEELDAGEGRDAIVNAYTKALTAEHFSGTWRETLSREWKAASEVGQFYSWEEHPHNL</sequence>
<proteinExistence type="predicted"/>